<dbReference type="EMBL" id="CAJHJT010000001">
    <property type="protein sequence ID" value="CAD6995985.1"/>
    <property type="molecule type" value="Genomic_DNA"/>
</dbReference>
<organism evidence="1 2">
    <name type="scientific">Ceratitis capitata</name>
    <name type="common">Mediterranean fruit fly</name>
    <name type="synonym">Tephritis capitata</name>
    <dbReference type="NCBI Taxonomy" id="7213"/>
    <lineage>
        <taxon>Eukaryota</taxon>
        <taxon>Metazoa</taxon>
        <taxon>Ecdysozoa</taxon>
        <taxon>Arthropoda</taxon>
        <taxon>Hexapoda</taxon>
        <taxon>Insecta</taxon>
        <taxon>Pterygota</taxon>
        <taxon>Neoptera</taxon>
        <taxon>Endopterygota</taxon>
        <taxon>Diptera</taxon>
        <taxon>Brachycera</taxon>
        <taxon>Muscomorpha</taxon>
        <taxon>Tephritoidea</taxon>
        <taxon>Tephritidae</taxon>
        <taxon>Ceratitis</taxon>
        <taxon>Ceratitis</taxon>
    </lineage>
</organism>
<comment type="caution">
    <text evidence="1">The sequence shown here is derived from an EMBL/GenBank/DDBJ whole genome shotgun (WGS) entry which is preliminary data.</text>
</comment>
<evidence type="ECO:0000313" key="1">
    <source>
        <dbReference type="EMBL" id="CAD6995985.1"/>
    </source>
</evidence>
<dbReference type="AlphaFoldDB" id="A0A811UEN5"/>
<accession>A0A811UEN5</accession>
<evidence type="ECO:0000313" key="2">
    <source>
        <dbReference type="Proteomes" id="UP000606786"/>
    </source>
</evidence>
<dbReference type="Proteomes" id="UP000606786">
    <property type="component" value="Unassembled WGS sequence"/>
</dbReference>
<reference evidence="1" key="1">
    <citation type="submission" date="2020-11" db="EMBL/GenBank/DDBJ databases">
        <authorList>
            <person name="Whitehead M."/>
        </authorList>
    </citation>
    <scope>NUCLEOTIDE SEQUENCE</scope>
    <source>
        <strain evidence="1">EGII</strain>
    </source>
</reference>
<name>A0A811UEN5_CERCA</name>
<protein>
    <submittedName>
        <fullName evidence="1">(Mediterranean fruit fly) hypothetical protein</fullName>
    </submittedName>
</protein>
<gene>
    <name evidence="1" type="ORF">CCAP1982_LOCUS4692</name>
</gene>
<keyword evidence="2" id="KW-1185">Reference proteome</keyword>
<proteinExistence type="predicted"/>
<sequence length="73" mass="8289">MKNVILHAEKLHDIDSVTECECTLSLVAQTKKVKWVENKHMFIFVCRRESAHPFNPQLVPRATGGQTNGLTLQ</sequence>